<keyword evidence="5 8" id="KW-0472">Membrane</keyword>
<dbReference type="KEGG" id="ksn:43588705"/>
<keyword evidence="10" id="KW-1185">Reference proteome</keyword>
<feature type="transmembrane region" description="Helical" evidence="8">
    <location>
        <begin position="334"/>
        <end position="355"/>
    </location>
</feature>
<dbReference type="GO" id="GO:0022857">
    <property type="term" value="F:transmembrane transporter activity"/>
    <property type="evidence" value="ECO:0007669"/>
    <property type="project" value="InterPro"/>
</dbReference>
<evidence type="ECO:0000256" key="5">
    <source>
        <dbReference type="ARBA" id="ARBA00023136"/>
    </source>
</evidence>
<dbReference type="Proteomes" id="UP000322225">
    <property type="component" value="Chromosome 1"/>
</dbReference>
<dbReference type="GO" id="GO:0016020">
    <property type="term" value="C:membrane"/>
    <property type="evidence" value="ECO:0007669"/>
    <property type="project" value="UniProtKB-SubCell"/>
</dbReference>
<dbReference type="PANTHER" id="PTHR43791">
    <property type="entry name" value="PERMEASE-RELATED"/>
    <property type="match status" value="1"/>
</dbReference>
<evidence type="ECO:0000256" key="7">
    <source>
        <dbReference type="SAM" id="MobiDB-lite"/>
    </source>
</evidence>
<name>A0A5M6C4L0_9TREE</name>
<feature type="transmembrane region" description="Helical" evidence="8">
    <location>
        <begin position="362"/>
        <end position="382"/>
    </location>
</feature>
<dbReference type="PANTHER" id="PTHR43791:SF59">
    <property type="entry name" value="TRANSPORTER, PUTATIVE (AFU_ORTHOLOGUE AFUA_1G06550)-RELATED"/>
    <property type="match status" value="1"/>
</dbReference>
<dbReference type="SUPFAM" id="SSF103473">
    <property type="entry name" value="MFS general substrate transporter"/>
    <property type="match status" value="1"/>
</dbReference>
<evidence type="ECO:0000256" key="2">
    <source>
        <dbReference type="ARBA" id="ARBA00022448"/>
    </source>
</evidence>
<reference evidence="9" key="1">
    <citation type="submission" date="2017-08" db="EMBL/GenBank/DDBJ databases">
        <authorList>
            <person name="Cuomo C."/>
            <person name="Billmyre B."/>
            <person name="Heitman J."/>
        </authorList>
    </citation>
    <scope>NUCLEOTIDE SEQUENCE</scope>
    <source>
        <strain evidence="9">CBS 12478</strain>
    </source>
</reference>
<feature type="transmembrane region" description="Helical" evidence="8">
    <location>
        <begin position="299"/>
        <end position="322"/>
    </location>
</feature>
<dbReference type="Gene3D" id="1.20.1250.20">
    <property type="entry name" value="MFS general substrate transporter like domains"/>
    <property type="match status" value="2"/>
</dbReference>
<evidence type="ECO:0000256" key="8">
    <source>
        <dbReference type="SAM" id="Phobius"/>
    </source>
</evidence>
<evidence type="ECO:0000313" key="10">
    <source>
        <dbReference type="Proteomes" id="UP000322225"/>
    </source>
</evidence>
<evidence type="ECO:0000313" key="9">
    <source>
        <dbReference type="EMBL" id="WWD16246.1"/>
    </source>
</evidence>
<dbReference type="EMBL" id="CP144051">
    <property type="protein sequence ID" value="WWD16246.1"/>
    <property type="molecule type" value="Genomic_DNA"/>
</dbReference>
<gene>
    <name evidence="9" type="ORF">CI109_100672</name>
</gene>
<evidence type="ECO:0000256" key="1">
    <source>
        <dbReference type="ARBA" id="ARBA00004141"/>
    </source>
</evidence>
<dbReference type="OrthoDB" id="6730379at2759"/>
<feature type="transmembrane region" description="Helical" evidence="8">
    <location>
        <begin position="422"/>
        <end position="443"/>
    </location>
</feature>
<organism evidence="9 10">
    <name type="scientific">Kwoniella shandongensis</name>
    <dbReference type="NCBI Taxonomy" id="1734106"/>
    <lineage>
        <taxon>Eukaryota</taxon>
        <taxon>Fungi</taxon>
        <taxon>Dikarya</taxon>
        <taxon>Basidiomycota</taxon>
        <taxon>Agaricomycotina</taxon>
        <taxon>Tremellomycetes</taxon>
        <taxon>Tremellales</taxon>
        <taxon>Cryptococcaceae</taxon>
        <taxon>Kwoniella</taxon>
    </lineage>
</organism>
<dbReference type="Pfam" id="PF07690">
    <property type="entry name" value="MFS_1"/>
    <property type="match status" value="1"/>
</dbReference>
<feature type="transmembrane region" description="Helical" evidence="8">
    <location>
        <begin position="229"/>
        <end position="249"/>
    </location>
</feature>
<keyword evidence="4 8" id="KW-1133">Transmembrane helix</keyword>
<dbReference type="InterPro" id="IPR011701">
    <property type="entry name" value="MFS"/>
</dbReference>
<evidence type="ECO:0000256" key="4">
    <source>
        <dbReference type="ARBA" id="ARBA00022989"/>
    </source>
</evidence>
<keyword evidence="2" id="KW-0813">Transport</keyword>
<accession>A0A5M6C4L0</accession>
<feature type="transmembrane region" description="Helical" evidence="8">
    <location>
        <begin position="161"/>
        <end position="185"/>
    </location>
</feature>
<feature type="region of interest" description="Disordered" evidence="7">
    <location>
        <begin position="1"/>
        <end position="32"/>
    </location>
</feature>
<evidence type="ECO:0000256" key="3">
    <source>
        <dbReference type="ARBA" id="ARBA00022692"/>
    </source>
</evidence>
<comment type="similarity">
    <text evidence="6">Belongs to the major facilitator superfamily. Allantoate permease family.</text>
</comment>
<feature type="transmembrane region" description="Helical" evidence="8">
    <location>
        <begin position="455"/>
        <end position="476"/>
    </location>
</feature>
<reference evidence="9" key="2">
    <citation type="submission" date="2024-01" db="EMBL/GenBank/DDBJ databases">
        <title>Comparative genomics of Cryptococcus and Kwoniella reveals pathogenesis evolution and contrasting modes of karyotype evolution via chromosome fusion or intercentromeric recombination.</title>
        <authorList>
            <person name="Coelho M.A."/>
            <person name="David-Palma M."/>
            <person name="Shea T."/>
            <person name="Bowers K."/>
            <person name="McGinley-Smith S."/>
            <person name="Mohammad A.W."/>
            <person name="Gnirke A."/>
            <person name="Yurkov A.M."/>
            <person name="Nowrousian M."/>
            <person name="Sun S."/>
            <person name="Cuomo C.A."/>
            <person name="Heitman J."/>
        </authorList>
    </citation>
    <scope>NUCLEOTIDE SEQUENCE</scope>
    <source>
        <strain evidence="9">CBS 12478</strain>
    </source>
</reference>
<dbReference type="RefSeq" id="XP_031861047.1">
    <property type="nucleotide sequence ID" value="XM_032004569.1"/>
</dbReference>
<sequence length="548" mass="61341">MNDIRDEKLEAEHVDHPLPSTTHDPETGHRKRHANTQLDDAARILQEQGGQVEYTVEDRKRVLRKIDIFVCIPMCLVYLLQQLDKGTVSNAAVFDLRESAHLVGSQYSWLSSCVYLAQLCFQPLSSYALVVFPVKYWVMFNFIAWSVVTVCTAAAKNFTGLIIARVLLGAFEATILPSFVLITQMWWTRREQSYRTIAYQVANSCAAIFGPLLSFGVGHAKSGVRPYQSIFLCMGALSLGCAPLIWYLLPNSPTTAKFLNKGNDRLIALERLRENNTGTKSSQWKWNQVREVYTDPKTYMWAAMYLCTSIPSGGFGAFSGLITKGFGFSSFQSILMQIPTGVIGIITLLISIYFTNRYKTRWVVLAIVVLFPIAGASAMVKVNRKSPGALLAAFYVAYPLAGIQPLLYSWANLNAAGTTKRVVVFATMFVFQCAGNVIGPQVYLTSEAPVYHTGLYVDIGCWAVLCLLIVAMSFYLKHLNRKQAARRKSLGLPEHLEDMSIMTTEEATAYKITLTQHMKEHGLDEAKLYENAFDDMTDFENPAFIYVL</sequence>
<keyword evidence="3 8" id="KW-0812">Transmembrane</keyword>
<comment type="subcellular location">
    <subcellularLocation>
        <location evidence="1">Membrane</location>
        <topology evidence="1">Multi-pass membrane protein</topology>
    </subcellularLocation>
</comment>
<dbReference type="InterPro" id="IPR036259">
    <property type="entry name" value="MFS_trans_sf"/>
</dbReference>
<feature type="transmembrane region" description="Helical" evidence="8">
    <location>
        <begin position="197"/>
        <end position="217"/>
    </location>
</feature>
<protein>
    <submittedName>
        <fullName evidence="9">Uncharacterized protein</fullName>
    </submittedName>
</protein>
<dbReference type="FunFam" id="1.20.1250.20:FF:000064">
    <property type="entry name" value="MFS allantoate transporter"/>
    <property type="match status" value="1"/>
</dbReference>
<dbReference type="GeneID" id="43588705"/>
<feature type="transmembrane region" description="Helical" evidence="8">
    <location>
        <begin position="388"/>
        <end position="410"/>
    </location>
</feature>
<proteinExistence type="inferred from homology"/>
<feature type="compositionally biased region" description="Basic and acidic residues" evidence="7">
    <location>
        <begin position="1"/>
        <end position="16"/>
    </location>
</feature>
<dbReference type="AlphaFoldDB" id="A0A5M6C4L0"/>
<evidence type="ECO:0000256" key="6">
    <source>
        <dbReference type="ARBA" id="ARBA00037968"/>
    </source>
</evidence>